<dbReference type="AlphaFoldDB" id="A0A0L0G4W8"/>
<evidence type="ECO:0000313" key="2">
    <source>
        <dbReference type="Proteomes" id="UP000054560"/>
    </source>
</evidence>
<proteinExistence type="predicted"/>
<dbReference type="RefSeq" id="XP_014157215.1">
    <property type="nucleotide sequence ID" value="XM_014301740.1"/>
</dbReference>
<organism evidence="1 2">
    <name type="scientific">Sphaeroforma arctica JP610</name>
    <dbReference type="NCBI Taxonomy" id="667725"/>
    <lineage>
        <taxon>Eukaryota</taxon>
        <taxon>Ichthyosporea</taxon>
        <taxon>Ichthyophonida</taxon>
        <taxon>Sphaeroforma</taxon>
    </lineage>
</organism>
<evidence type="ECO:0000313" key="1">
    <source>
        <dbReference type="EMBL" id="KNC83313.1"/>
    </source>
</evidence>
<dbReference type="EMBL" id="KQ241844">
    <property type="protein sequence ID" value="KNC83313.1"/>
    <property type="molecule type" value="Genomic_DNA"/>
</dbReference>
<sequence length="113" mass="12304">MPFENHLAGAENIWNEWTAAIDLALRDEAEDDKRYDDCLAGAPVFKNLALNSQEMVCSILNTGFNIRYADSFTLDSENANRYVVADTNAYFINQGIGGSCGVVGVATMLADST</sequence>
<reference evidence="1 2" key="1">
    <citation type="submission" date="2011-02" db="EMBL/GenBank/DDBJ databases">
        <title>The Genome Sequence of Sphaeroforma arctica JP610.</title>
        <authorList>
            <consortium name="The Broad Institute Genome Sequencing Platform"/>
            <person name="Russ C."/>
            <person name="Cuomo C."/>
            <person name="Young S.K."/>
            <person name="Zeng Q."/>
            <person name="Gargeya S."/>
            <person name="Alvarado L."/>
            <person name="Berlin A."/>
            <person name="Chapman S.B."/>
            <person name="Chen Z."/>
            <person name="Freedman E."/>
            <person name="Gellesch M."/>
            <person name="Goldberg J."/>
            <person name="Griggs A."/>
            <person name="Gujja S."/>
            <person name="Heilman E."/>
            <person name="Heiman D."/>
            <person name="Howarth C."/>
            <person name="Mehta T."/>
            <person name="Neiman D."/>
            <person name="Pearson M."/>
            <person name="Roberts A."/>
            <person name="Saif S."/>
            <person name="Shea T."/>
            <person name="Shenoy N."/>
            <person name="Sisk P."/>
            <person name="Stolte C."/>
            <person name="Sykes S."/>
            <person name="White J."/>
            <person name="Yandava C."/>
            <person name="Burger G."/>
            <person name="Gray M.W."/>
            <person name="Holland P.W.H."/>
            <person name="King N."/>
            <person name="Lang F.B.F."/>
            <person name="Roger A.J."/>
            <person name="Ruiz-Trillo I."/>
            <person name="Haas B."/>
            <person name="Nusbaum C."/>
            <person name="Birren B."/>
        </authorList>
    </citation>
    <scope>NUCLEOTIDE SEQUENCE [LARGE SCALE GENOMIC DNA]</scope>
    <source>
        <strain evidence="1 2">JP610</strain>
    </source>
</reference>
<dbReference type="Proteomes" id="UP000054560">
    <property type="component" value="Unassembled WGS sequence"/>
</dbReference>
<dbReference type="GeneID" id="25904942"/>
<name>A0A0L0G4W8_9EUKA</name>
<protein>
    <submittedName>
        <fullName evidence="1">Uncharacterized protein</fullName>
    </submittedName>
</protein>
<gene>
    <name evidence="1" type="ORF">SARC_04438</name>
</gene>
<accession>A0A0L0G4W8</accession>
<keyword evidence="2" id="KW-1185">Reference proteome</keyword>